<dbReference type="GO" id="GO:0016020">
    <property type="term" value="C:membrane"/>
    <property type="evidence" value="ECO:0007669"/>
    <property type="project" value="UniProtKB-SubCell"/>
</dbReference>
<evidence type="ECO:0000256" key="5">
    <source>
        <dbReference type="ARBA" id="ARBA00023180"/>
    </source>
</evidence>
<feature type="transmembrane region" description="Helical" evidence="7">
    <location>
        <begin position="702"/>
        <end position="720"/>
    </location>
</feature>
<evidence type="ECO:0000256" key="6">
    <source>
        <dbReference type="SAM" id="MobiDB-lite"/>
    </source>
</evidence>
<accession>A0A024UWZ7</accession>
<name>A0A024UWZ7_9STRA</name>
<keyword evidence="2 7" id="KW-0812">Transmembrane</keyword>
<reference evidence="9" key="1">
    <citation type="submission" date="2013-12" db="EMBL/GenBank/DDBJ databases">
        <title>The Genome Sequence of Aphanomyces invadans NJM9701.</title>
        <authorList>
            <consortium name="The Broad Institute Genomics Platform"/>
            <person name="Russ C."/>
            <person name="Tyler B."/>
            <person name="van West P."/>
            <person name="Dieguez-Uribeondo J."/>
            <person name="Young S.K."/>
            <person name="Zeng Q."/>
            <person name="Gargeya S."/>
            <person name="Fitzgerald M."/>
            <person name="Abouelleil A."/>
            <person name="Alvarado L."/>
            <person name="Chapman S.B."/>
            <person name="Gainer-Dewar J."/>
            <person name="Goldberg J."/>
            <person name="Griggs A."/>
            <person name="Gujja S."/>
            <person name="Hansen M."/>
            <person name="Howarth C."/>
            <person name="Imamovic A."/>
            <person name="Ireland A."/>
            <person name="Larimer J."/>
            <person name="McCowan C."/>
            <person name="Murphy C."/>
            <person name="Pearson M."/>
            <person name="Poon T.W."/>
            <person name="Priest M."/>
            <person name="Roberts A."/>
            <person name="Saif S."/>
            <person name="Shea T."/>
            <person name="Sykes S."/>
            <person name="Wortman J."/>
            <person name="Nusbaum C."/>
            <person name="Birren B."/>
        </authorList>
    </citation>
    <scope>NUCLEOTIDE SEQUENCE [LARGE SCALE GENOMIC DNA]</scope>
    <source>
        <strain evidence="9">NJM9701</strain>
    </source>
</reference>
<evidence type="ECO:0000256" key="1">
    <source>
        <dbReference type="ARBA" id="ARBA00004141"/>
    </source>
</evidence>
<feature type="transmembrane region" description="Helical" evidence="7">
    <location>
        <begin position="756"/>
        <end position="773"/>
    </location>
</feature>
<dbReference type="EMBL" id="KI913952">
    <property type="protein sequence ID" value="ETW10208.1"/>
    <property type="molecule type" value="Genomic_DNA"/>
</dbReference>
<dbReference type="OrthoDB" id="2150267at2759"/>
<gene>
    <name evidence="9" type="ORF">H310_00570</name>
</gene>
<evidence type="ECO:0000256" key="4">
    <source>
        <dbReference type="ARBA" id="ARBA00023136"/>
    </source>
</evidence>
<dbReference type="Pfam" id="PF00003">
    <property type="entry name" value="7tm_3"/>
    <property type="match status" value="1"/>
</dbReference>
<proteinExistence type="predicted"/>
<protein>
    <recommendedName>
        <fullName evidence="8">G-protein coupled receptors family 3 profile domain-containing protein</fullName>
    </recommendedName>
</protein>
<dbReference type="GeneID" id="20077620"/>
<dbReference type="PANTHER" id="PTHR24060">
    <property type="entry name" value="METABOTROPIC GLUTAMATE RECEPTOR"/>
    <property type="match status" value="1"/>
</dbReference>
<evidence type="ECO:0000256" key="7">
    <source>
        <dbReference type="SAM" id="Phobius"/>
    </source>
</evidence>
<feature type="region of interest" description="Disordered" evidence="6">
    <location>
        <begin position="853"/>
        <end position="878"/>
    </location>
</feature>
<keyword evidence="3 7" id="KW-1133">Transmembrane helix</keyword>
<dbReference type="RefSeq" id="XP_008861619.1">
    <property type="nucleotide sequence ID" value="XM_008863397.1"/>
</dbReference>
<feature type="transmembrane region" description="Helical" evidence="7">
    <location>
        <begin position="814"/>
        <end position="834"/>
    </location>
</feature>
<feature type="transmembrane region" description="Helical" evidence="7">
    <location>
        <begin position="590"/>
        <end position="615"/>
    </location>
</feature>
<dbReference type="InterPro" id="IPR017978">
    <property type="entry name" value="GPCR_3_C"/>
</dbReference>
<feature type="transmembrane region" description="Helical" evidence="7">
    <location>
        <begin position="785"/>
        <end position="808"/>
    </location>
</feature>
<evidence type="ECO:0000256" key="3">
    <source>
        <dbReference type="ARBA" id="ARBA00022989"/>
    </source>
</evidence>
<dbReference type="GO" id="GO:0004930">
    <property type="term" value="F:G protein-coupled receptor activity"/>
    <property type="evidence" value="ECO:0007669"/>
    <property type="project" value="InterPro"/>
</dbReference>
<dbReference type="InterPro" id="IPR050726">
    <property type="entry name" value="mGluR"/>
</dbReference>
<keyword evidence="4 7" id="KW-0472">Membrane</keyword>
<dbReference type="AlphaFoldDB" id="A0A024UWZ7"/>
<dbReference type="CDD" id="cd15047">
    <property type="entry name" value="7tmC_GABA-B-like"/>
    <property type="match status" value="1"/>
</dbReference>
<evidence type="ECO:0000313" key="9">
    <source>
        <dbReference type="EMBL" id="ETW10208.1"/>
    </source>
</evidence>
<feature type="transmembrane region" description="Helical" evidence="7">
    <location>
        <begin position="660"/>
        <end position="682"/>
    </location>
</feature>
<evidence type="ECO:0000259" key="8">
    <source>
        <dbReference type="PROSITE" id="PS50259"/>
    </source>
</evidence>
<dbReference type="PROSITE" id="PS50259">
    <property type="entry name" value="G_PROTEIN_RECEP_F3_4"/>
    <property type="match status" value="1"/>
</dbReference>
<comment type="subcellular location">
    <subcellularLocation>
        <location evidence="1">Membrane</location>
        <topology evidence="1">Multi-pass membrane protein</topology>
    </subcellularLocation>
</comment>
<sequence length="878" mass="97145">MPMTLPGLNDETRRTCLNAKWVADTVASTGLNPAERDEQGRRVNWFLQPALKHRRFTIADPRQIGAFNPSCIPAGHVFHGVGEKTFPNGSIADPGTVEGTFTMELSSWPSQALSTTVLAILIQEVVGFDVSIFEADDSMYAAERMSSKGRGICTPTHMNVEVDTVIAISPYANQTTSSSIGYTSQIGIYTLRSNVMTALKGDAADGFSRSYSAEFWREYVQSTELVEFYSIQQTLNLTRIARPEVCPDGMMGCRNGCEKNSACTAAEAKGEHCVVIAMMTPDVYPGYAQAMVANCLIPAYYCFAGYDGLNEYVMDTMAANGTILFFHFEPDIFHFDNVGKFARVAFPPTDPERVALSRGVFGVLGYGMPTQNPVDVDFPDATLMKTFPAFLDDDEHLHQLLTRFQITARRMTTLLGNYSVHRRNKAVTNPVFTTACQWVQTNFRTWSAWIDTLPLCTIHLHMNYTIAEVNNGTARRVTFQWIRPDPDNASLPYVCEGGMLELPRPLFSSKSAKWLKNNFAKWNDWLATPPPCDRSHYSYSIDACNQESRRQVSFFWVVPGDGGSLECVDGISLPPTTSVSCDYVPTSSSAFQGITMLSCIIFSLLLICGIVIVVFREKAVVKRSQWPLLVLIVIGGMILCVDIILGAYQSTDMICGSLLILDSLSFSMIFVAILVKCLRVYLVFNNKAMKKITVSLWKMLKLYSLIVTIDIGIVVVGLLVDYPNATIFTTPATEFDGDVDHVTCKSTGLVFSALSLFWKILIVGTGLYFAFLIRHADSDFQETKWIVASAVVMVVGGIVMIPLMYMTMSTALSFTLRSLVLLFGMVLVIAFMVMPKLWRLGKIKSTSAKTPAVKNSEQLSSDAIHVEDKTTGKVGAKR</sequence>
<feature type="domain" description="G-protein coupled receptors family 3 profile" evidence="8">
    <location>
        <begin position="595"/>
        <end position="840"/>
    </location>
</feature>
<organism evidence="9">
    <name type="scientific">Aphanomyces invadans</name>
    <dbReference type="NCBI Taxonomy" id="157072"/>
    <lineage>
        <taxon>Eukaryota</taxon>
        <taxon>Sar</taxon>
        <taxon>Stramenopiles</taxon>
        <taxon>Oomycota</taxon>
        <taxon>Saprolegniomycetes</taxon>
        <taxon>Saprolegniales</taxon>
        <taxon>Verrucalvaceae</taxon>
        <taxon>Aphanomyces</taxon>
    </lineage>
</organism>
<keyword evidence="5" id="KW-0325">Glycoprotein</keyword>
<dbReference type="VEuPathDB" id="FungiDB:H310_00570"/>
<evidence type="ECO:0000256" key="2">
    <source>
        <dbReference type="ARBA" id="ARBA00022692"/>
    </source>
</evidence>
<feature type="transmembrane region" description="Helical" evidence="7">
    <location>
        <begin position="627"/>
        <end position="648"/>
    </location>
</feature>